<dbReference type="GO" id="GO:0005886">
    <property type="term" value="C:plasma membrane"/>
    <property type="evidence" value="ECO:0007669"/>
    <property type="project" value="UniProtKB-SubCell"/>
</dbReference>
<dbReference type="PROSITE" id="PS00194">
    <property type="entry name" value="THIOREDOXIN_1"/>
    <property type="match status" value="1"/>
</dbReference>
<dbReference type="NCBIfam" id="TIGR00385">
    <property type="entry name" value="dsbE"/>
    <property type="match status" value="1"/>
</dbReference>
<accession>A0A944MFM4</accession>
<evidence type="ECO:0000256" key="2">
    <source>
        <dbReference type="ARBA" id="ARBA00007758"/>
    </source>
</evidence>
<dbReference type="InterPro" id="IPR036249">
    <property type="entry name" value="Thioredoxin-like_sf"/>
</dbReference>
<comment type="caution">
    <text evidence="7">The sequence shown here is derived from an EMBL/GenBank/DDBJ whole genome shotgun (WGS) entry which is preliminary data.</text>
</comment>
<dbReference type="Gene3D" id="3.40.30.10">
    <property type="entry name" value="Glutaredoxin"/>
    <property type="match status" value="1"/>
</dbReference>
<evidence type="ECO:0000313" key="8">
    <source>
        <dbReference type="Proteomes" id="UP000770889"/>
    </source>
</evidence>
<dbReference type="InterPro" id="IPR013766">
    <property type="entry name" value="Thioredoxin_domain"/>
</dbReference>
<name>A0A944MFM4_9GAMM</name>
<dbReference type="AlphaFoldDB" id="A0A944MFM4"/>
<evidence type="ECO:0000313" key="7">
    <source>
        <dbReference type="EMBL" id="MBT2990537.1"/>
    </source>
</evidence>
<evidence type="ECO:0000256" key="5">
    <source>
        <dbReference type="ARBA" id="ARBA00023284"/>
    </source>
</evidence>
<dbReference type="InterPro" id="IPR013740">
    <property type="entry name" value="Redoxin"/>
</dbReference>
<dbReference type="SUPFAM" id="SSF52833">
    <property type="entry name" value="Thioredoxin-like"/>
    <property type="match status" value="1"/>
</dbReference>
<evidence type="ECO:0000256" key="1">
    <source>
        <dbReference type="ARBA" id="ARBA00004383"/>
    </source>
</evidence>
<dbReference type="GO" id="GO:0030288">
    <property type="term" value="C:outer membrane-bounded periplasmic space"/>
    <property type="evidence" value="ECO:0007669"/>
    <property type="project" value="InterPro"/>
</dbReference>
<dbReference type="GO" id="GO:0017004">
    <property type="term" value="P:cytochrome complex assembly"/>
    <property type="evidence" value="ECO:0007669"/>
    <property type="project" value="UniProtKB-KW"/>
</dbReference>
<dbReference type="PROSITE" id="PS51352">
    <property type="entry name" value="THIOREDOXIN_2"/>
    <property type="match status" value="1"/>
</dbReference>
<dbReference type="Pfam" id="PF08534">
    <property type="entry name" value="Redoxin"/>
    <property type="match status" value="1"/>
</dbReference>
<dbReference type="PANTHER" id="PTHR42852">
    <property type="entry name" value="THIOL:DISULFIDE INTERCHANGE PROTEIN DSBE"/>
    <property type="match status" value="1"/>
</dbReference>
<evidence type="ECO:0000256" key="3">
    <source>
        <dbReference type="ARBA" id="ARBA00022748"/>
    </source>
</evidence>
<keyword evidence="5" id="KW-0676">Redox-active center</keyword>
<dbReference type="InterPro" id="IPR004799">
    <property type="entry name" value="Periplasmic_diS_OxRdtase_DsbE"/>
</dbReference>
<dbReference type="GO" id="GO:0015036">
    <property type="term" value="F:disulfide oxidoreductase activity"/>
    <property type="evidence" value="ECO:0007669"/>
    <property type="project" value="InterPro"/>
</dbReference>
<protein>
    <submittedName>
        <fullName evidence="7">DsbE family thiol:disulfide interchange protein</fullName>
    </submittedName>
</protein>
<evidence type="ECO:0000256" key="4">
    <source>
        <dbReference type="ARBA" id="ARBA00023157"/>
    </source>
</evidence>
<keyword evidence="3" id="KW-0201">Cytochrome c-type biogenesis</keyword>
<comment type="subcellular location">
    <subcellularLocation>
        <location evidence="1">Cell inner membrane</location>
        <topology evidence="1">Single-pass membrane protein</topology>
        <orientation evidence="1">Periplasmic side</orientation>
    </subcellularLocation>
</comment>
<dbReference type="PANTHER" id="PTHR42852:SF6">
    <property type="entry name" value="THIOL:DISULFIDE INTERCHANGE PROTEIN DSBE"/>
    <property type="match status" value="1"/>
</dbReference>
<dbReference type="InterPro" id="IPR050553">
    <property type="entry name" value="Thioredoxin_ResA/DsbE_sf"/>
</dbReference>
<dbReference type="InterPro" id="IPR017937">
    <property type="entry name" value="Thioredoxin_CS"/>
</dbReference>
<dbReference type="CDD" id="cd03010">
    <property type="entry name" value="TlpA_like_DsbE"/>
    <property type="match status" value="1"/>
</dbReference>
<sequence length="181" mass="20564">MNRYLRYSIPLLVFVLIASFLAWGLKRDYNPRHIPSPLIGKSIPEFELPTVESPDTLVKTSDLQGRVYLLNVWATWCVSCRAEHETLVHLARSGKVEIVGLNWKDERDKARAWLSQLGDPYTINIFDKKGRTAIDLGVYGAPETFLVDSQGVIHYKHAGPMTMELFNETLLPLIEDLKPQG</sequence>
<keyword evidence="4" id="KW-1015">Disulfide bond</keyword>
<gene>
    <name evidence="7" type="ORF">KME65_16395</name>
</gene>
<proteinExistence type="inferred from homology"/>
<organism evidence="7 8">
    <name type="scientific">Candidatus Thiodiazotropha taylori</name>
    <dbReference type="NCBI Taxonomy" id="2792791"/>
    <lineage>
        <taxon>Bacteria</taxon>
        <taxon>Pseudomonadati</taxon>
        <taxon>Pseudomonadota</taxon>
        <taxon>Gammaproteobacteria</taxon>
        <taxon>Chromatiales</taxon>
        <taxon>Sedimenticolaceae</taxon>
        <taxon>Candidatus Thiodiazotropha</taxon>
    </lineage>
</organism>
<reference evidence="7 8" key="1">
    <citation type="submission" date="2021-05" db="EMBL/GenBank/DDBJ databases">
        <title>Genetic and Functional Diversity in Clade A Lucinid endosymbionts from the Bahamas.</title>
        <authorList>
            <person name="Giani N.M."/>
            <person name="Engel A.S."/>
            <person name="Campbell B.J."/>
        </authorList>
    </citation>
    <scope>NUCLEOTIDE SEQUENCE [LARGE SCALE GENOMIC DNA]</scope>
    <source>
        <strain evidence="7">LUC16012Gg_MoonRockCtena</strain>
    </source>
</reference>
<comment type="similarity">
    <text evidence="2">Belongs to the thioredoxin family. DsbE subfamily.</text>
</comment>
<feature type="domain" description="Thioredoxin" evidence="6">
    <location>
        <begin position="37"/>
        <end position="179"/>
    </location>
</feature>
<dbReference type="EMBL" id="JAHHGM010000018">
    <property type="protein sequence ID" value="MBT2990537.1"/>
    <property type="molecule type" value="Genomic_DNA"/>
</dbReference>
<dbReference type="Proteomes" id="UP000770889">
    <property type="component" value="Unassembled WGS sequence"/>
</dbReference>
<evidence type="ECO:0000259" key="6">
    <source>
        <dbReference type="PROSITE" id="PS51352"/>
    </source>
</evidence>